<keyword evidence="3" id="KW-0408">Iron</keyword>
<dbReference type="InterPro" id="IPR012675">
    <property type="entry name" value="Beta-grasp_dom_sf"/>
</dbReference>
<organism evidence="6 7">
    <name type="scientific">Belliella buryatensis</name>
    <dbReference type="NCBI Taxonomy" id="1500549"/>
    <lineage>
        <taxon>Bacteria</taxon>
        <taxon>Pseudomonadati</taxon>
        <taxon>Bacteroidota</taxon>
        <taxon>Cytophagia</taxon>
        <taxon>Cytophagales</taxon>
        <taxon>Cyclobacteriaceae</taxon>
        <taxon>Belliella</taxon>
    </lineage>
</organism>
<keyword evidence="7" id="KW-1185">Reference proteome</keyword>
<proteinExistence type="predicted"/>
<evidence type="ECO:0000256" key="1">
    <source>
        <dbReference type="ARBA" id="ARBA00022714"/>
    </source>
</evidence>
<dbReference type="InterPro" id="IPR001041">
    <property type="entry name" value="2Fe-2S_ferredoxin-type"/>
</dbReference>
<keyword evidence="1" id="KW-0001">2Fe-2S</keyword>
<dbReference type="OrthoDB" id="9796880at2"/>
<dbReference type="InterPro" id="IPR036010">
    <property type="entry name" value="2Fe-2S_ferredoxin-like_sf"/>
</dbReference>
<evidence type="ECO:0000313" key="6">
    <source>
        <dbReference type="EMBL" id="SNS56060.1"/>
    </source>
</evidence>
<feature type="domain" description="2Fe-2S ferredoxin-type" evidence="5">
    <location>
        <begin position="2"/>
        <end position="78"/>
    </location>
</feature>
<dbReference type="RefSeq" id="WP_089241666.1">
    <property type="nucleotide sequence ID" value="NZ_FZOK01000012.1"/>
</dbReference>
<dbReference type="Pfam" id="PF00111">
    <property type="entry name" value="Fer2"/>
    <property type="match status" value="1"/>
</dbReference>
<dbReference type="GO" id="GO:0051537">
    <property type="term" value="F:2 iron, 2 sulfur cluster binding"/>
    <property type="evidence" value="ECO:0007669"/>
    <property type="project" value="UniProtKB-KW"/>
</dbReference>
<dbReference type="InterPro" id="IPR002888">
    <property type="entry name" value="2Fe-2S-bd"/>
</dbReference>
<sequence length="154" mass="16942">MKTISFQLNGKNQEIQVDPEEPLLYILRDEFELSGAKFGCGLQQCSACMVLVDDQAVPTCLSPCETFQGKNIETIEGLKQGNKLHPVQEAFVEEQAAQCGYCLNGMLISAVSLLRSNNNPSEEEIKEALNSIICRCGTHSRFIKAVKKVSSSNI</sequence>
<dbReference type="PROSITE" id="PS51085">
    <property type="entry name" value="2FE2S_FER_2"/>
    <property type="match status" value="1"/>
</dbReference>
<dbReference type="GO" id="GO:0046872">
    <property type="term" value="F:metal ion binding"/>
    <property type="evidence" value="ECO:0007669"/>
    <property type="project" value="UniProtKB-KW"/>
</dbReference>
<dbReference type="Gene3D" id="3.10.20.30">
    <property type="match status" value="1"/>
</dbReference>
<dbReference type="CDD" id="cd00207">
    <property type="entry name" value="fer2"/>
    <property type="match status" value="1"/>
</dbReference>
<evidence type="ECO:0000259" key="5">
    <source>
        <dbReference type="PROSITE" id="PS51085"/>
    </source>
</evidence>
<evidence type="ECO:0000256" key="2">
    <source>
        <dbReference type="ARBA" id="ARBA00022723"/>
    </source>
</evidence>
<gene>
    <name evidence="6" type="ORF">SAMN06295967_112104</name>
</gene>
<name>A0A239FGA9_9BACT</name>
<dbReference type="SUPFAM" id="SSF54292">
    <property type="entry name" value="2Fe-2S ferredoxin-like"/>
    <property type="match status" value="1"/>
</dbReference>
<dbReference type="PANTHER" id="PTHR44379">
    <property type="entry name" value="OXIDOREDUCTASE WITH IRON-SULFUR SUBUNIT"/>
    <property type="match status" value="1"/>
</dbReference>
<dbReference type="AlphaFoldDB" id="A0A239FGA9"/>
<dbReference type="SUPFAM" id="SSF47741">
    <property type="entry name" value="CO dehydrogenase ISP C-domain like"/>
    <property type="match status" value="1"/>
</dbReference>
<evidence type="ECO:0000313" key="7">
    <source>
        <dbReference type="Proteomes" id="UP000198480"/>
    </source>
</evidence>
<dbReference type="InterPro" id="IPR036884">
    <property type="entry name" value="2Fe-2S-bd_dom_sf"/>
</dbReference>
<protein>
    <submittedName>
        <fullName evidence="6">Nicotinate dehydrogenase subunit A</fullName>
    </submittedName>
</protein>
<dbReference type="Pfam" id="PF01799">
    <property type="entry name" value="Fer2_2"/>
    <property type="match status" value="1"/>
</dbReference>
<evidence type="ECO:0000256" key="3">
    <source>
        <dbReference type="ARBA" id="ARBA00023004"/>
    </source>
</evidence>
<dbReference type="PANTHER" id="PTHR44379:SF6">
    <property type="entry name" value="BLR6046 PROTEIN"/>
    <property type="match status" value="1"/>
</dbReference>
<dbReference type="Gene3D" id="1.10.150.120">
    <property type="entry name" value="[2Fe-2S]-binding domain"/>
    <property type="match status" value="1"/>
</dbReference>
<dbReference type="GO" id="GO:0016491">
    <property type="term" value="F:oxidoreductase activity"/>
    <property type="evidence" value="ECO:0007669"/>
    <property type="project" value="InterPro"/>
</dbReference>
<evidence type="ECO:0000256" key="4">
    <source>
        <dbReference type="ARBA" id="ARBA00023014"/>
    </source>
</evidence>
<dbReference type="Proteomes" id="UP000198480">
    <property type="component" value="Unassembled WGS sequence"/>
</dbReference>
<dbReference type="EMBL" id="FZOK01000012">
    <property type="protein sequence ID" value="SNS56060.1"/>
    <property type="molecule type" value="Genomic_DNA"/>
</dbReference>
<dbReference type="InterPro" id="IPR051452">
    <property type="entry name" value="Diverse_Oxidoreductases"/>
</dbReference>
<accession>A0A239FGA9</accession>
<keyword evidence="2" id="KW-0479">Metal-binding</keyword>
<reference evidence="7" key="1">
    <citation type="submission" date="2017-06" db="EMBL/GenBank/DDBJ databases">
        <authorList>
            <person name="Varghese N."/>
            <person name="Submissions S."/>
        </authorList>
    </citation>
    <scope>NUCLEOTIDE SEQUENCE [LARGE SCALE GENOMIC DNA]</scope>
    <source>
        <strain evidence="7">5C</strain>
    </source>
</reference>
<keyword evidence="4" id="KW-0411">Iron-sulfur</keyword>